<organism evidence="2 3">
    <name type="scientific">Malus domestica</name>
    <name type="common">Apple</name>
    <name type="synonym">Pyrus malus</name>
    <dbReference type="NCBI Taxonomy" id="3750"/>
    <lineage>
        <taxon>Eukaryota</taxon>
        <taxon>Viridiplantae</taxon>
        <taxon>Streptophyta</taxon>
        <taxon>Embryophyta</taxon>
        <taxon>Tracheophyta</taxon>
        <taxon>Spermatophyta</taxon>
        <taxon>Magnoliopsida</taxon>
        <taxon>eudicotyledons</taxon>
        <taxon>Gunneridae</taxon>
        <taxon>Pentapetalae</taxon>
        <taxon>rosids</taxon>
        <taxon>fabids</taxon>
        <taxon>Rosales</taxon>
        <taxon>Rosaceae</taxon>
        <taxon>Amygdaloideae</taxon>
        <taxon>Maleae</taxon>
        <taxon>Malus</taxon>
    </lineage>
</organism>
<keyword evidence="3" id="KW-1185">Reference proteome</keyword>
<dbReference type="EMBL" id="RDQH01000331">
    <property type="protein sequence ID" value="RXH99249.1"/>
    <property type="molecule type" value="Genomic_DNA"/>
</dbReference>
<evidence type="ECO:0000256" key="1">
    <source>
        <dbReference type="SAM" id="Phobius"/>
    </source>
</evidence>
<keyword evidence="1" id="KW-1133">Transmembrane helix</keyword>
<gene>
    <name evidence="2" type="ORF">DVH24_011574</name>
</gene>
<evidence type="ECO:0000313" key="3">
    <source>
        <dbReference type="Proteomes" id="UP000290289"/>
    </source>
</evidence>
<keyword evidence="1" id="KW-0472">Membrane</keyword>
<feature type="transmembrane region" description="Helical" evidence="1">
    <location>
        <begin position="20"/>
        <end position="43"/>
    </location>
</feature>
<keyword evidence="1" id="KW-0812">Transmembrane</keyword>
<dbReference type="AlphaFoldDB" id="A0A498JTM7"/>
<proteinExistence type="predicted"/>
<dbReference type="Proteomes" id="UP000290289">
    <property type="component" value="Chromosome 5"/>
</dbReference>
<name>A0A498JTM7_MALDO</name>
<protein>
    <submittedName>
        <fullName evidence="2">Uncharacterized protein</fullName>
    </submittedName>
</protein>
<accession>A0A498JTM7</accession>
<evidence type="ECO:0000313" key="2">
    <source>
        <dbReference type="EMBL" id="RXH99249.1"/>
    </source>
</evidence>
<sequence length="113" mass="12651">MVRPLLLPFERRVVGLFFSAVFRGGIATVWVRWLLCAVILCLVGNVYLPTLGFCCGSLQTLSGPEPLERGLAEDIENVYKLQCSFLHCSERLKENVLLWDIPCSSNYTNEALG</sequence>
<reference evidence="2 3" key="1">
    <citation type="submission" date="2018-10" db="EMBL/GenBank/DDBJ databases">
        <title>A high-quality apple genome assembly.</title>
        <authorList>
            <person name="Hu J."/>
        </authorList>
    </citation>
    <scope>NUCLEOTIDE SEQUENCE [LARGE SCALE GENOMIC DNA]</scope>
    <source>
        <strain evidence="3">cv. HFTH1</strain>
        <tissue evidence="2">Young leaf</tissue>
    </source>
</reference>
<comment type="caution">
    <text evidence="2">The sequence shown here is derived from an EMBL/GenBank/DDBJ whole genome shotgun (WGS) entry which is preliminary data.</text>
</comment>